<evidence type="ECO:0000313" key="3">
    <source>
        <dbReference type="Proteomes" id="UP000326268"/>
    </source>
</evidence>
<dbReference type="OrthoDB" id="10390151at2759"/>
<name>A0A5N6ZKM9_9EURO</name>
<feature type="compositionally biased region" description="Basic residues" evidence="1">
    <location>
        <begin position="15"/>
        <end position="27"/>
    </location>
</feature>
<protein>
    <submittedName>
        <fullName evidence="2">Uncharacterized protein</fullName>
    </submittedName>
</protein>
<feature type="region of interest" description="Disordered" evidence="1">
    <location>
        <begin position="1"/>
        <end position="27"/>
    </location>
</feature>
<evidence type="ECO:0000256" key="1">
    <source>
        <dbReference type="SAM" id="MobiDB-lite"/>
    </source>
</evidence>
<dbReference type="AlphaFoldDB" id="A0A5N6ZKM9"/>
<dbReference type="Proteomes" id="UP000326268">
    <property type="component" value="Unassembled WGS sequence"/>
</dbReference>
<dbReference type="GeneID" id="43653849"/>
<evidence type="ECO:0000313" key="2">
    <source>
        <dbReference type="EMBL" id="KAE8357516.1"/>
    </source>
</evidence>
<reference evidence="2 3" key="1">
    <citation type="submission" date="2019-04" db="EMBL/GenBank/DDBJ databases">
        <title>Friends and foes A comparative genomics studyof 23 Aspergillus species from section Flavi.</title>
        <authorList>
            <consortium name="DOE Joint Genome Institute"/>
            <person name="Kjaerbolling I."/>
            <person name="Vesth T."/>
            <person name="Frisvad J.C."/>
            <person name="Nybo J.L."/>
            <person name="Theobald S."/>
            <person name="Kildgaard S."/>
            <person name="Isbrandt T."/>
            <person name="Kuo A."/>
            <person name="Sato A."/>
            <person name="Lyhne E.K."/>
            <person name="Kogle M.E."/>
            <person name="Wiebenga A."/>
            <person name="Kun R.S."/>
            <person name="Lubbers R.J."/>
            <person name="Makela M.R."/>
            <person name="Barry K."/>
            <person name="Chovatia M."/>
            <person name="Clum A."/>
            <person name="Daum C."/>
            <person name="Haridas S."/>
            <person name="He G."/>
            <person name="LaButti K."/>
            <person name="Lipzen A."/>
            <person name="Mondo S."/>
            <person name="Riley R."/>
            <person name="Salamov A."/>
            <person name="Simmons B.A."/>
            <person name="Magnuson J.K."/>
            <person name="Henrissat B."/>
            <person name="Mortensen U.H."/>
            <person name="Larsen T.O."/>
            <person name="Devries R.P."/>
            <person name="Grigoriev I.V."/>
            <person name="Machida M."/>
            <person name="Baker S.E."/>
            <person name="Andersen M.R."/>
        </authorList>
    </citation>
    <scope>NUCLEOTIDE SEQUENCE [LARGE SCALE GENOMIC DNA]</scope>
    <source>
        <strain evidence="2 3">CBS 763.97</strain>
    </source>
</reference>
<dbReference type="RefSeq" id="XP_031920597.1">
    <property type="nucleotide sequence ID" value="XM_032069403.1"/>
</dbReference>
<sequence length="109" mass="12126">MLRIDNPISPFPSIQKKKTEKTSRRPRLMKMPHACRCTDGISTPHLVLIISFLLFRCDLSMVRLGPDDQNAPGIVSSAPSVHASIRSILPLSHWLTSPCSPIESPKAQR</sequence>
<dbReference type="EMBL" id="ML738005">
    <property type="protein sequence ID" value="KAE8357516.1"/>
    <property type="molecule type" value="Genomic_DNA"/>
</dbReference>
<gene>
    <name evidence="2" type="ORF">BDV27DRAFT_139214</name>
</gene>
<proteinExistence type="predicted"/>
<keyword evidence="3" id="KW-1185">Reference proteome</keyword>
<organism evidence="2 3">
    <name type="scientific">Aspergillus caelatus</name>
    <dbReference type="NCBI Taxonomy" id="61420"/>
    <lineage>
        <taxon>Eukaryota</taxon>
        <taxon>Fungi</taxon>
        <taxon>Dikarya</taxon>
        <taxon>Ascomycota</taxon>
        <taxon>Pezizomycotina</taxon>
        <taxon>Eurotiomycetes</taxon>
        <taxon>Eurotiomycetidae</taxon>
        <taxon>Eurotiales</taxon>
        <taxon>Aspergillaceae</taxon>
        <taxon>Aspergillus</taxon>
        <taxon>Aspergillus subgen. Circumdati</taxon>
    </lineage>
</organism>
<accession>A0A5N6ZKM9</accession>